<evidence type="ECO:0000313" key="1">
    <source>
        <dbReference type="EMBL" id="KGF28023.1"/>
    </source>
</evidence>
<accession>A0AAW3FFY7</accession>
<organism evidence="1 2">
    <name type="scientific">Prevotella histicola JCM 15637 = DNF00424</name>
    <dbReference type="NCBI Taxonomy" id="1236504"/>
    <lineage>
        <taxon>Bacteria</taxon>
        <taxon>Pseudomonadati</taxon>
        <taxon>Bacteroidota</taxon>
        <taxon>Bacteroidia</taxon>
        <taxon>Bacteroidales</taxon>
        <taxon>Prevotellaceae</taxon>
        <taxon>Prevotella</taxon>
    </lineage>
</organism>
<evidence type="ECO:0000313" key="2">
    <source>
        <dbReference type="Proteomes" id="UP000029533"/>
    </source>
</evidence>
<proteinExistence type="predicted"/>
<dbReference type="AlphaFoldDB" id="A0AAW3FFY7"/>
<dbReference type="EMBL" id="JRNJ01000050">
    <property type="protein sequence ID" value="KGF28023.1"/>
    <property type="molecule type" value="Genomic_DNA"/>
</dbReference>
<dbReference type="Proteomes" id="UP000029533">
    <property type="component" value="Unassembled WGS sequence"/>
</dbReference>
<gene>
    <name evidence="1" type="ORF">HMPREF2132_04800</name>
</gene>
<comment type="caution">
    <text evidence="1">The sequence shown here is derived from an EMBL/GenBank/DDBJ whole genome shotgun (WGS) entry which is preliminary data.</text>
</comment>
<sequence>MTAMAQSIYGTPYTPVEIPESSYDIIGNLNSALNGSFNSNFRQYSPQTYPQRQQRTPKTRLVKGTYYDGMKWRTASVRIAEDQKGMYIYSTNPGGIWQRCGKSYLHEISEFDDMSQYFNYSAQGGIYTFYF</sequence>
<protein>
    <submittedName>
        <fullName evidence="1">Uncharacterized protein</fullName>
    </submittedName>
</protein>
<reference evidence="1 2" key="1">
    <citation type="submission" date="2014-07" db="EMBL/GenBank/DDBJ databases">
        <authorList>
            <person name="McCorrison J."/>
            <person name="Sanka R."/>
            <person name="Torralba M."/>
            <person name="Gillis M."/>
            <person name="Haft D.H."/>
            <person name="Methe B."/>
            <person name="Sutton G."/>
            <person name="Nelson K.E."/>
        </authorList>
    </citation>
    <scope>NUCLEOTIDE SEQUENCE [LARGE SCALE GENOMIC DNA]</scope>
    <source>
        <strain evidence="1 2">DNF00424</strain>
    </source>
</reference>
<name>A0AAW3FFY7_9BACT</name>